<name>A0A915D5V5_9BILA</name>
<keyword evidence="1" id="KW-0479">Metal-binding</keyword>
<dbReference type="GO" id="GO:0005634">
    <property type="term" value="C:nucleus"/>
    <property type="evidence" value="ECO:0007669"/>
    <property type="project" value="TreeGrafter"/>
</dbReference>
<dbReference type="PANTHER" id="PTHR10293:SF73">
    <property type="entry name" value="GLUTAREDOXIN-3"/>
    <property type="match status" value="1"/>
</dbReference>
<dbReference type="FunFam" id="3.40.30.10:FF:000012">
    <property type="entry name" value="Monothiol glutaredoxin"/>
    <property type="match status" value="1"/>
</dbReference>
<dbReference type="GO" id="GO:0005829">
    <property type="term" value="C:cytosol"/>
    <property type="evidence" value="ECO:0007669"/>
    <property type="project" value="TreeGrafter"/>
</dbReference>
<dbReference type="GO" id="GO:0006879">
    <property type="term" value="P:intracellular iron ion homeostasis"/>
    <property type="evidence" value="ECO:0007669"/>
    <property type="project" value="TreeGrafter"/>
</dbReference>
<dbReference type="AlphaFoldDB" id="A0A915D5V5"/>
<proteinExistence type="predicted"/>
<dbReference type="InterPro" id="IPR013766">
    <property type="entry name" value="Thioredoxin_domain"/>
</dbReference>
<dbReference type="GO" id="GO:0051536">
    <property type="term" value="F:iron-sulfur cluster binding"/>
    <property type="evidence" value="ECO:0007669"/>
    <property type="project" value="UniProtKB-KW"/>
</dbReference>
<protein>
    <submittedName>
        <fullName evidence="6">Thioredoxin domain-containing protein</fullName>
    </submittedName>
</protein>
<reference evidence="6" key="1">
    <citation type="submission" date="2022-11" db="UniProtKB">
        <authorList>
            <consortium name="WormBaseParasite"/>
        </authorList>
    </citation>
    <scope>IDENTIFICATION</scope>
</reference>
<keyword evidence="2" id="KW-0408">Iron</keyword>
<dbReference type="Proteomes" id="UP000887574">
    <property type="component" value="Unplaced"/>
</dbReference>
<dbReference type="Pfam" id="PF00085">
    <property type="entry name" value="Thioredoxin"/>
    <property type="match status" value="1"/>
</dbReference>
<sequence length="278" mass="31677">MNKREQESGQTESDYQMVLSERNKEMLQDSYDGVSTNQKQKIVDYFYKMTSILKKLESKAAFDEFINKQGLNLVHFSTSWAPSCPQMDEIIVELQREYPKVFDCASIDAEEVPEASYENGVTAAPTVIFFKSGECVDKLNGFHPTELRNLIVKYSFDIGAPAASTEDNSGLSSKAALEDRLKRLINKSRMTLFMKGNPDAPRCGFSRQIIQLLRDLNVDFWSFDILSDDEVREGLKEFSDWPTYPQLYLDGELLGGLDVVREELKDQTFVAKLPKNTN</sequence>
<accession>A0A915D5V5</accession>
<evidence type="ECO:0000256" key="3">
    <source>
        <dbReference type="ARBA" id="ARBA00023014"/>
    </source>
</evidence>
<dbReference type="WBParaSite" id="jg15888">
    <property type="protein sequence ID" value="jg15888"/>
    <property type="gene ID" value="jg15888"/>
</dbReference>
<evidence type="ECO:0000313" key="5">
    <source>
        <dbReference type="Proteomes" id="UP000887574"/>
    </source>
</evidence>
<dbReference type="PROSITE" id="PS51352">
    <property type="entry name" value="THIOREDOXIN_2"/>
    <property type="match status" value="1"/>
</dbReference>
<dbReference type="InterPro" id="IPR033658">
    <property type="entry name" value="GRX_PICOT-like"/>
</dbReference>
<dbReference type="InterPro" id="IPR002109">
    <property type="entry name" value="Glutaredoxin"/>
</dbReference>
<dbReference type="PANTHER" id="PTHR10293">
    <property type="entry name" value="GLUTAREDOXIN FAMILY MEMBER"/>
    <property type="match status" value="1"/>
</dbReference>
<evidence type="ECO:0000259" key="4">
    <source>
        <dbReference type="PROSITE" id="PS51352"/>
    </source>
</evidence>
<dbReference type="Pfam" id="PF00462">
    <property type="entry name" value="Glutaredoxin"/>
    <property type="match status" value="1"/>
</dbReference>
<evidence type="ECO:0000256" key="2">
    <source>
        <dbReference type="ARBA" id="ARBA00023004"/>
    </source>
</evidence>
<dbReference type="InterPro" id="IPR036249">
    <property type="entry name" value="Thioredoxin-like_sf"/>
</dbReference>
<evidence type="ECO:0000313" key="6">
    <source>
        <dbReference type="WBParaSite" id="jg15888"/>
    </source>
</evidence>
<keyword evidence="3" id="KW-0411">Iron-sulfur</keyword>
<dbReference type="GO" id="GO:0046872">
    <property type="term" value="F:metal ion binding"/>
    <property type="evidence" value="ECO:0007669"/>
    <property type="project" value="UniProtKB-KW"/>
</dbReference>
<organism evidence="5 6">
    <name type="scientific">Ditylenchus dipsaci</name>
    <dbReference type="NCBI Taxonomy" id="166011"/>
    <lineage>
        <taxon>Eukaryota</taxon>
        <taxon>Metazoa</taxon>
        <taxon>Ecdysozoa</taxon>
        <taxon>Nematoda</taxon>
        <taxon>Chromadorea</taxon>
        <taxon>Rhabditida</taxon>
        <taxon>Tylenchina</taxon>
        <taxon>Tylenchomorpha</taxon>
        <taxon>Sphaerularioidea</taxon>
        <taxon>Anguinidae</taxon>
        <taxon>Anguininae</taxon>
        <taxon>Ditylenchus</taxon>
    </lineage>
</organism>
<dbReference type="InterPro" id="IPR004480">
    <property type="entry name" value="Monothiol_GRX-rel"/>
</dbReference>
<keyword evidence="5" id="KW-1185">Reference proteome</keyword>
<dbReference type="SUPFAM" id="SSF52833">
    <property type="entry name" value="Thioredoxin-like"/>
    <property type="match status" value="2"/>
</dbReference>
<evidence type="ECO:0000256" key="1">
    <source>
        <dbReference type="ARBA" id="ARBA00022723"/>
    </source>
</evidence>
<dbReference type="Gene3D" id="3.40.30.10">
    <property type="entry name" value="Glutaredoxin"/>
    <property type="match status" value="2"/>
</dbReference>
<dbReference type="PROSITE" id="PS51354">
    <property type="entry name" value="GLUTAREDOXIN_2"/>
    <property type="match status" value="1"/>
</dbReference>
<dbReference type="CDD" id="cd03028">
    <property type="entry name" value="GRX_PICOT_like"/>
    <property type="match status" value="1"/>
</dbReference>
<feature type="domain" description="Thioredoxin" evidence="4">
    <location>
        <begin position="16"/>
        <end position="186"/>
    </location>
</feature>